<protein>
    <submittedName>
        <fullName evidence="5">Transcriptional regulator</fullName>
    </submittedName>
</protein>
<accession>A0A0S2JZ69</accession>
<dbReference type="InterPro" id="IPR050679">
    <property type="entry name" value="Bact_HTH_transcr_reg"/>
</dbReference>
<dbReference type="Proteomes" id="UP000061457">
    <property type="component" value="Chromosome I"/>
</dbReference>
<dbReference type="PANTHER" id="PTHR44846:SF1">
    <property type="entry name" value="MANNOSYL-D-GLYCERATE TRANSPORT_METABOLISM SYSTEM REPRESSOR MNGR-RELATED"/>
    <property type="match status" value="1"/>
</dbReference>
<keyword evidence="3" id="KW-0804">Transcription</keyword>
<evidence type="ECO:0000313" key="5">
    <source>
        <dbReference type="EMBL" id="ALO41321.1"/>
    </source>
</evidence>
<dbReference type="PATRIC" id="fig|161398.10.peg.815"/>
<evidence type="ECO:0000259" key="4">
    <source>
        <dbReference type="PROSITE" id="PS50949"/>
    </source>
</evidence>
<dbReference type="PANTHER" id="PTHR44846">
    <property type="entry name" value="MANNOSYL-D-GLYCERATE TRANSPORT/METABOLISM SYSTEM REPRESSOR MNGR-RELATED"/>
    <property type="match status" value="1"/>
</dbReference>
<dbReference type="InterPro" id="IPR011663">
    <property type="entry name" value="UTRA"/>
</dbReference>
<dbReference type="Pfam" id="PF07702">
    <property type="entry name" value="UTRA"/>
    <property type="match status" value="1"/>
</dbReference>
<dbReference type="Gene3D" id="1.10.10.10">
    <property type="entry name" value="Winged helix-like DNA-binding domain superfamily/Winged helix DNA-binding domain"/>
    <property type="match status" value="1"/>
</dbReference>
<dbReference type="Gene3D" id="3.40.1410.10">
    <property type="entry name" value="Chorismate lyase-like"/>
    <property type="match status" value="1"/>
</dbReference>
<feature type="domain" description="HTH gntR-type" evidence="4">
    <location>
        <begin position="5"/>
        <end position="71"/>
    </location>
</feature>
<evidence type="ECO:0000256" key="3">
    <source>
        <dbReference type="ARBA" id="ARBA00023163"/>
    </source>
</evidence>
<evidence type="ECO:0000313" key="6">
    <source>
        <dbReference type="Proteomes" id="UP000061457"/>
    </source>
</evidence>
<dbReference type="SMART" id="SM00866">
    <property type="entry name" value="UTRA"/>
    <property type="match status" value="1"/>
</dbReference>
<gene>
    <name evidence="5" type="ORF">PP2015_802</name>
</gene>
<keyword evidence="6" id="KW-1185">Reference proteome</keyword>
<dbReference type="InterPro" id="IPR028978">
    <property type="entry name" value="Chorismate_lyase_/UTRA_dom_sf"/>
</dbReference>
<dbReference type="PRINTS" id="PR00035">
    <property type="entry name" value="HTHGNTR"/>
</dbReference>
<keyword evidence="1" id="KW-0805">Transcription regulation</keyword>
<reference evidence="5 6" key="1">
    <citation type="submission" date="2015-11" db="EMBL/GenBank/DDBJ databases">
        <authorList>
            <person name="Zhang Y."/>
            <person name="Guo Z."/>
        </authorList>
    </citation>
    <scope>NUCLEOTIDE SEQUENCE [LARGE SCALE GENOMIC DNA]</scope>
    <source>
        <strain evidence="5 6">KCTC 12086</strain>
    </source>
</reference>
<dbReference type="KEGG" id="pphe:PP2015_802"/>
<proteinExistence type="predicted"/>
<dbReference type="SUPFAM" id="SSF46785">
    <property type="entry name" value="Winged helix' DNA-binding domain"/>
    <property type="match status" value="1"/>
</dbReference>
<dbReference type="EMBL" id="CP013187">
    <property type="protein sequence ID" value="ALO41321.1"/>
    <property type="molecule type" value="Genomic_DNA"/>
</dbReference>
<dbReference type="SUPFAM" id="SSF64288">
    <property type="entry name" value="Chorismate lyase-like"/>
    <property type="match status" value="1"/>
</dbReference>
<dbReference type="Pfam" id="PF00392">
    <property type="entry name" value="GntR"/>
    <property type="match status" value="1"/>
</dbReference>
<dbReference type="InterPro" id="IPR000524">
    <property type="entry name" value="Tscrpt_reg_HTH_GntR"/>
</dbReference>
<dbReference type="InterPro" id="IPR036390">
    <property type="entry name" value="WH_DNA-bd_sf"/>
</dbReference>
<dbReference type="InterPro" id="IPR036388">
    <property type="entry name" value="WH-like_DNA-bd_sf"/>
</dbReference>
<sequence>MSTQSFAYAQVREVLTKQITELQLTGSLPSERELCATFDIARSTLRQALGQLENMGLIYRKNRSGWYVCPRKLKYDPMQHASFLQYTTAQGFQPSTVLLEQKKQKPCKEIATALELDGRASLTSILRVRSVDGRAVVVEDLNFSNKHLPDIDKHDLSLSISMLLKNTYQHHKVLYDISVESCCLFNPIAQHLDTYDGALGLKVTRIVRDQQGTAFEFDREFWRHDALMIENKAKLQF</sequence>
<dbReference type="AlphaFoldDB" id="A0A0S2JZ69"/>
<evidence type="ECO:0000256" key="1">
    <source>
        <dbReference type="ARBA" id="ARBA00023015"/>
    </source>
</evidence>
<keyword evidence="2" id="KW-0238">DNA-binding</keyword>
<evidence type="ECO:0000256" key="2">
    <source>
        <dbReference type="ARBA" id="ARBA00023125"/>
    </source>
</evidence>
<dbReference type="RefSeq" id="WP_058029069.1">
    <property type="nucleotide sequence ID" value="NZ_CP013187.1"/>
</dbReference>
<dbReference type="STRING" id="161398.PP2015_802"/>
<dbReference type="PROSITE" id="PS50949">
    <property type="entry name" value="HTH_GNTR"/>
    <property type="match status" value="1"/>
</dbReference>
<dbReference type="GO" id="GO:0003677">
    <property type="term" value="F:DNA binding"/>
    <property type="evidence" value="ECO:0007669"/>
    <property type="project" value="UniProtKB-KW"/>
</dbReference>
<name>A0A0S2JZ69_9GAMM</name>
<organism evidence="5 6">
    <name type="scientific">Pseudoalteromonas phenolica</name>
    <dbReference type="NCBI Taxonomy" id="161398"/>
    <lineage>
        <taxon>Bacteria</taxon>
        <taxon>Pseudomonadati</taxon>
        <taxon>Pseudomonadota</taxon>
        <taxon>Gammaproteobacteria</taxon>
        <taxon>Alteromonadales</taxon>
        <taxon>Pseudoalteromonadaceae</taxon>
        <taxon>Pseudoalteromonas</taxon>
    </lineage>
</organism>
<dbReference type="GO" id="GO:0003700">
    <property type="term" value="F:DNA-binding transcription factor activity"/>
    <property type="evidence" value="ECO:0007669"/>
    <property type="project" value="InterPro"/>
</dbReference>
<dbReference type="GO" id="GO:0045892">
    <property type="term" value="P:negative regulation of DNA-templated transcription"/>
    <property type="evidence" value="ECO:0007669"/>
    <property type="project" value="TreeGrafter"/>
</dbReference>
<dbReference type="CDD" id="cd07377">
    <property type="entry name" value="WHTH_GntR"/>
    <property type="match status" value="1"/>
</dbReference>
<dbReference type="SMART" id="SM00345">
    <property type="entry name" value="HTH_GNTR"/>
    <property type="match status" value="1"/>
</dbReference>
<dbReference type="OrthoDB" id="5177824at2"/>